<organism evidence="1 2">
    <name type="scientific">Brachybacterium hainanense</name>
    <dbReference type="NCBI Taxonomy" id="1541174"/>
    <lineage>
        <taxon>Bacteria</taxon>
        <taxon>Bacillati</taxon>
        <taxon>Actinomycetota</taxon>
        <taxon>Actinomycetes</taxon>
        <taxon>Micrococcales</taxon>
        <taxon>Dermabacteraceae</taxon>
        <taxon>Brachybacterium</taxon>
    </lineage>
</organism>
<evidence type="ECO:0000313" key="1">
    <source>
        <dbReference type="EMBL" id="MFC0673127.1"/>
    </source>
</evidence>
<keyword evidence="2" id="KW-1185">Reference proteome</keyword>
<protein>
    <submittedName>
        <fullName evidence="1">Uncharacterized protein</fullName>
    </submittedName>
</protein>
<sequence>MSIFIEHAPRIERMRGMHGPFMPAVRRRLEQHGITATWHSCLTTPARCC</sequence>
<dbReference type="Proteomes" id="UP001589793">
    <property type="component" value="Unassembled WGS sequence"/>
</dbReference>
<comment type="caution">
    <text evidence="1">The sequence shown here is derived from an EMBL/GenBank/DDBJ whole genome shotgun (WGS) entry which is preliminary data.</text>
</comment>
<proteinExistence type="predicted"/>
<accession>A0ABV6R826</accession>
<dbReference type="EMBL" id="JBHLSV010000004">
    <property type="protein sequence ID" value="MFC0673127.1"/>
    <property type="molecule type" value="Genomic_DNA"/>
</dbReference>
<reference evidence="1 2" key="1">
    <citation type="submission" date="2024-09" db="EMBL/GenBank/DDBJ databases">
        <authorList>
            <person name="Sun Q."/>
            <person name="Mori K."/>
        </authorList>
    </citation>
    <scope>NUCLEOTIDE SEQUENCE [LARGE SCALE GENOMIC DNA]</scope>
    <source>
        <strain evidence="1 2">CICC 10874</strain>
    </source>
</reference>
<name>A0ABV6R826_9MICO</name>
<evidence type="ECO:0000313" key="2">
    <source>
        <dbReference type="Proteomes" id="UP001589793"/>
    </source>
</evidence>
<dbReference type="RefSeq" id="WP_376978447.1">
    <property type="nucleotide sequence ID" value="NZ_JBHLSV010000004.1"/>
</dbReference>
<gene>
    <name evidence="1" type="ORF">ACFFF6_04055</name>
</gene>